<dbReference type="GO" id="GO:0004176">
    <property type="term" value="F:ATP-dependent peptidase activity"/>
    <property type="evidence" value="ECO:0007669"/>
    <property type="project" value="InterPro"/>
</dbReference>
<keyword evidence="3" id="KW-0645">Protease</keyword>
<dbReference type="GO" id="GO:0004252">
    <property type="term" value="F:serine-type endopeptidase activity"/>
    <property type="evidence" value="ECO:0007669"/>
    <property type="project" value="InterPro"/>
</dbReference>
<dbReference type="Pfam" id="PF00574">
    <property type="entry name" value="CLP_protease"/>
    <property type="match status" value="1"/>
</dbReference>
<dbReference type="FunFam" id="3.90.226.10:FF:000002">
    <property type="entry name" value="ATP-dependent Clp protease proteolytic subunit"/>
    <property type="match status" value="1"/>
</dbReference>
<comment type="similarity">
    <text evidence="1">Belongs to the peptidase S14 family.</text>
</comment>
<evidence type="ECO:0008006" key="7">
    <source>
        <dbReference type="Google" id="ProtNLM"/>
    </source>
</evidence>
<organism evidence="6">
    <name type="scientific">marine sediment metagenome</name>
    <dbReference type="NCBI Taxonomy" id="412755"/>
    <lineage>
        <taxon>unclassified sequences</taxon>
        <taxon>metagenomes</taxon>
        <taxon>ecological metagenomes</taxon>
    </lineage>
</organism>
<dbReference type="PRINTS" id="PR00127">
    <property type="entry name" value="CLPPROTEASEP"/>
</dbReference>
<comment type="caution">
    <text evidence="6">The sequence shown here is derived from an EMBL/GenBank/DDBJ whole genome shotgun (WGS) entry which is preliminary data.</text>
</comment>
<dbReference type="CDD" id="cd07017">
    <property type="entry name" value="S14_ClpP_2"/>
    <property type="match status" value="1"/>
</dbReference>
<name>X1MHP1_9ZZZZ</name>
<gene>
    <name evidence="6" type="ORF">S06H3_30778</name>
</gene>
<proteinExistence type="inferred from homology"/>
<dbReference type="NCBIfam" id="NF009205">
    <property type="entry name" value="PRK12553.1"/>
    <property type="match status" value="1"/>
</dbReference>
<keyword evidence="4" id="KW-0378">Hydrolase</keyword>
<dbReference type="PANTHER" id="PTHR10381:SF70">
    <property type="entry name" value="ATP-DEPENDENT CLP PROTEASE PROTEOLYTIC SUBUNIT"/>
    <property type="match status" value="1"/>
</dbReference>
<keyword evidence="5" id="KW-0720">Serine protease</keyword>
<dbReference type="GO" id="GO:0006515">
    <property type="term" value="P:protein quality control for misfolded or incompletely synthesized proteins"/>
    <property type="evidence" value="ECO:0007669"/>
    <property type="project" value="TreeGrafter"/>
</dbReference>
<sequence length="206" mass="22862">MTVNQHLVPIVIEKSGRTERAYDIYSRLLKDRIIFLGGSIDDDAANLIIAQLLFLSNEESKNDIHLYINSPGGSITAGLAIYDTMRFLRCEVATYCVGQAASMAAVLLSGGQSGKRFVLTNGRVLLHQPSISGILEGTATDLAIEAKEILRLRSRLYNILSEHTGQKAEKIEKDCDRNLWLEAEETINYGLADRILQKAPEIVRED</sequence>
<dbReference type="GO" id="GO:0051117">
    <property type="term" value="F:ATPase binding"/>
    <property type="evidence" value="ECO:0007669"/>
    <property type="project" value="TreeGrafter"/>
</dbReference>
<evidence type="ECO:0000256" key="5">
    <source>
        <dbReference type="ARBA" id="ARBA00022825"/>
    </source>
</evidence>
<dbReference type="Gene3D" id="3.90.226.10">
    <property type="entry name" value="2-enoyl-CoA Hydratase, Chain A, domain 1"/>
    <property type="match status" value="1"/>
</dbReference>
<evidence type="ECO:0000256" key="1">
    <source>
        <dbReference type="ARBA" id="ARBA00007039"/>
    </source>
</evidence>
<reference evidence="6" key="1">
    <citation type="journal article" date="2014" name="Front. Microbiol.">
        <title>High frequency of phylogenetically diverse reductive dehalogenase-homologous genes in deep subseafloor sedimentary metagenomes.</title>
        <authorList>
            <person name="Kawai M."/>
            <person name="Futagami T."/>
            <person name="Toyoda A."/>
            <person name="Takaki Y."/>
            <person name="Nishi S."/>
            <person name="Hori S."/>
            <person name="Arai W."/>
            <person name="Tsubouchi T."/>
            <person name="Morono Y."/>
            <person name="Uchiyama I."/>
            <person name="Ito T."/>
            <person name="Fujiyama A."/>
            <person name="Inagaki F."/>
            <person name="Takami H."/>
        </authorList>
    </citation>
    <scope>NUCLEOTIDE SEQUENCE</scope>
    <source>
        <strain evidence="6">Expedition CK06-06</strain>
    </source>
</reference>
<dbReference type="PANTHER" id="PTHR10381">
    <property type="entry name" value="ATP-DEPENDENT CLP PROTEASE PROTEOLYTIC SUBUNIT"/>
    <property type="match status" value="1"/>
</dbReference>
<evidence type="ECO:0000256" key="2">
    <source>
        <dbReference type="ARBA" id="ARBA00022490"/>
    </source>
</evidence>
<evidence type="ECO:0000256" key="3">
    <source>
        <dbReference type="ARBA" id="ARBA00022670"/>
    </source>
</evidence>
<dbReference type="SUPFAM" id="SSF52096">
    <property type="entry name" value="ClpP/crotonase"/>
    <property type="match status" value="1"/>
</dbReference>
<accession>X1MHP1</accession>
<dbReference type="InterPro" id="IPR023562">
    <property type="entry name" value="ClpP/TepA"/>
</dbReference>
<dbReference type="InterPro" id="IPR001907">
    <property type="entry name" value="ClpP"/>
</dbReference>
<dbReference type="EMBL" id="BARV01018154">
    <property type="protein sequence ID" value="GAI31162.1"/>
    <property type="molecule type" value="Genomic_DNA"/>
</dbReference>
<dbReference type="PROSITE" id="PS00381">
    <property type="entry name" value="CLP_PROTEASE_SER"/>
    <property type="match status" value="1"/>
</dbReference>
<dbReference type="InterPro" id="IPR029045">
    <property type="entry name" value="ClpP/crotonase-like_dom_sf"/>
</dbReference>
<dbReference type="InterPro" id="IPR018215">
    <property type="entry name" value="ClpP_Ser_AS"/>
</dbReference>
<evidence type="ECO:0000313" key="6">
    <source>
        <dbReference type="EMBL" id="GAI31162.1"/>
    </source>
</evidence>
<dbReference type="HAMAP" id="MF_00444">
    <property type="entry name" value="ClpP"/>
    <property type="match status" value="1"/>
</dbReference>
<dbReference type="AlphaFoldDB" id="X1MHP1"/>
<dbReference type="NCBIfam" id="NF001368">
    <property type="entry name" value="PRK00277.1"/>
    <property type="match status" value="1"/>
</dbReference>
<dbReference type="GO" id="GO:0009368">
    <property type="term" value="C:endopeptidase Clp complex"/>
    <property type="evidence" value="ECO:0007669"/>
    <property type="project" value="TreeGrafter"/>
</dbReference>
<keyword evidence="2" id="KW-0963">Cytoplasm</keyword>
<feature type="non-terminal residue" evidence="6">
    <location>
        <position position="206"/>
    </location>
</feature>
<evidence type="ECO:0000256" key="4">
    <source>
        <dbReference type="ARBA" id="ARBA00022801"/>
    </source>
</evidence>
<protein>
    <recommendedName>
        <fullName evidence="7">Endopeptidase Clp</fullName>
    </recommendedName>
</protein>